<dbReference type="EMBL" id="KV419401">
    <property type="protein sequence ID" value="KZS95566.1"/>
    <property type="molecule type" value="Genomic_DNA"/>
</dbReference>
<accession>A0A164X295</accession>
<name>A0A164X295_9AGAM</name>
<sequence>MGPKERPLIATSPPSWTSKIRHRYSLLQASWVNALRHYKSDKFSSPSVFSMANYLAPCSLRCNRCQLCIAARQHEMMVHNTSFQSLNTSPSLTPAYPHPEPFPPHSLPSAHASAWPTMGQIVVSPASELPGSPIQIASRPLMSADDQGGVERTRPQAQKNNEIRAQHKRSEALNNMKTLIDELRQEYLRGQRDLLTSQIAYMDARGQADALRVAVAILNHWRMELRRLHRELAELEAALDNRNRFD</sequence>
<keyword evidence="1" id="KW-0175">Coiled coil</keyword>
<protein>
    <submittedName>
        <fullName evidence="2">Uncharacterized protein</fullName>
    </submittedName>
</protein>
<proteinExistence type="predicted"/>
<evidence type="ECO:0000313" key="2">
    <source>
        <dbReference type="EMBL" id="KZS95566.1"/>
    </source>
</evidence>
<dbReference type="AlphaFoldDB" id="A0A164X295"/>
<dbReference type="Proteomes" id="UP000076722">
    <property type="component" value="Unassembled WGS sequence"/>
</dbReference>
<gene>
    <name evidence="2" type="ORF">SISNIDRAFT_483795</name>
</gene>
<organism evidence="2 3">
    <name type="scientific">Sistotremastrum niveocremeum HHB9708</name>
    <dbReference type="NCBI Taxonomy" id="1314777"/>
    <lineage>
        <taxon>Eukaryota</taxon>
        <taxon>Fungi</taxon>
        <taxon>Dikarya</taxon>
        <taxon>Basidiomycota</taxon>
        <taxon>Agaricomycotina</taxon>
        <taxon>Agaricomycetes</taxon>
        <taxon>Sistotremastrales</taxon>
        <taxon>Sistotremastraceae</taxon>
        <taxon>Sertulicium</taxon>
        <taxon>Sertulicium niveocremeum</taxon>
    </lineage>
</organism>
<feature type="coiled-coil region" evidence="1">
    <location>
        <begin position="218"/>
        <end position="245"/>
    </location>
</feature>
<evidence type="ECO:0000256" key="1">
    <source>
        <dbReference type="SAM" id="Coils"/>
    </source>
</evidence>
<reference evidence="2 3" key="1">
    <citation type="journal article" date="2016" name="Mol. Biol. Evol.">
        <title>Comparative Genomics of Early-Diverging Mushroom-Forming Fungi Provides Insights into the Origins of Lignocellulose Decay Capabilities.</title>
        <authorList>
            <person name="Nagy L.G."/>
            <person name="Riley R."/>
            <person name="Tritt A."/>
            <person name="Adam C."/>
            <person name="Daum C."/>
            <person name="Floudas D."/>
            <person name="Sun H."/>
            <person name="Yadav J.S."/>
            <person name="Pangilinan J."/>
            <person name="Larsson K.H."/>
            <person name="Matsuura K."/>
            <person name="Barry K."/>
            <person name="Labutti K."/>
            <person name="Kuo R."/>
            <person name="Ohm R.A."/>
            <person name="Bhattacharya S.S."/>
            <person name="Shirouzu T."/>
            <person name="Yoshinaga Y."/>
            <person name="Martin F.M."/>
            <person name="Grigoriev I.V."/>
            <person name="Hibbett D.S."/>
        </authorList>
    </citation>
    <scope>NUCLEOTIDE SEQUENCE [LARGE SCALE GENOMIC DNA]</scope>
    <source>
        <strain evidence="2 3">HHB9708</strain>
    </source>
</reference>
<evidence type="ECO:0000313" key="3">
    <source>
        <dbReference type="Proteomes" id="UP000076722"/>
    </source>
</evidence>
<keyword evidence="3" id="KW-1185">Reference proteome</keyword>